<dbReference type="InterPro" id="IPR016024">
    <property type="entry name" value="ARM-type_fold"/>
</dbReference>
<sequence length="119" mass="13632">MKDISKIIEDYRNSAVNHWKASCEGDHKTANKYYSRLTKIYKLFLGNREILESVLPQLINDNDYAVQTWASAHSLGLGFMKDEAESRLLFISNLPANEAPSFEAKMTLKVWKDKGTLTF</sequence>
<dbReference type="RefSeq" id="WP_101299439.1">
    <property type="nucleotide sequence ID" value="NZ_CP025197.1"/>
</dbReference>
<reference evidence="1 2" key="1">
    <citation type="submission" date="2017-12" db="EMBL/GenBank/DDBJ databases">
        <title>Complete genome sequence of Herbivorax saccincola GGR1, a novel Cellulosome-producing hydrolytic bacterium in a thermophilic biogas plant, established by Illumina and Nanopore MinION sequencing.</title>
        <authorList>
            <person name="Pechtl A."/>
            <person name="Ruckert C."/>
            <person name="Koeck D.E."/>
            <person name="Maus I."/>
            <person name="Winkler A."/>
            <person name="Kalinowski J."/>
            <person name="Puhler A."/>
            <person name="Schwarz W.W."/>
            <person name="Zverlov V.V."/>
            <person name="Schluter A."/>
            <person name="Liebl W."/>
        </authorList>
    </citation>
    <scope>NUCLEOTIDE SEQUENCE [LARGE SCALE GENOMIC DNA]</scope>
    <source>
        <strain evidence="2">SR1</strain>
    </source>
</reference>
<organism evidence="1 2">
    <name type="scientific">Acetivibrio saccincola</name>
    <dbReference type="NCBI Taxonomy" id="1677857"/>
    <lineage>
        <taxon>Bacteria</taxon>
        <taxon>Bacillati</taxon>
        <taxon>Bacillota</taxon>
        <taxon>Clostridia</taxon>
        <taxon>Eubacteriales</taxon>
        <taxon>Oscillospiraceae</taxon>
        <taxon>Acetivibrio</taxon>
    </lineage>
</organism>
<dbReference type="KEGG" id="hsc:HVS_03950"/>
<proteinExistence type="predicted"/>
<evidence type="ECO:0008006" key="3">
    <source>
        <dbReference type="Google" id="ProtNLM"/>
    </source>
</evidence>
<evidence type="ECO:0000313" key="2">
    <source>
        <dbReference type="Proteomes" id="UP000233534"/>
    </source>
</evidence>
<gene>
    <name evidence="1" type="ORF">HVS_03950</name>
</gene>
<name>A0A2K9EC17_9FIRM</name>
<keyword evidence="2" id="KW-1185">Reference proteome</keyword>
<dbReference type="SUPFAM" id="SSF48371">
    <property type="entry name" value="ARM repeat"/>
    <property type="match status" value="1"/>
</dbReference>
<dbReference type="Proteomes" id="UP000233534">
    <property type="component" value="Chromosome"/>
</dbReference>
<dbReference type="EMBL" id="CP025197">
    <property type="protein sequence ID" value="AUG56735.1"/>
    <property type="molecule type" value="Genomic_DNA"/>
</dbReference>
<protein>
    <recommendedName>
        <fullName evidence="3">DUF2019 domain-containing protein</fullName>
    </recommendedName>
</protein>
<evidence type="ECO:0000313" key="1">
    <source>
        <dbReference type="EMBL" id="AUG56735.1"/>
    </source>
</evidence>
<accession>A0A2K9EC17</accession>
<dbReference type="AlphaFoldDB" id="A0A2K9EC17"/>